<feature type="domain" description="F-box" evidence="1">
    <location>
        <begin position="1"/>
        <end position="46"/>
    </location>
</feature>
<sequence>MALFRDLPHEILLEIFSLLGWIDLASTSRVSRRLRTVSEPLLYRAPSLYITDEEQLPQNIHMFLRTLLTPGREVLATHVRSLTLEWDYLEDTLGPETALFAAAASRLGIAQPIVSAGAQAVLLLHLLPRLQVLDVDPPETLDAFSIFMDAQHEVQHTQKLPLGLQSLREYFCCWTSGVSPRTLLTVLKLPCIRTIIVQFSDEVDFPSAMAGLDITSTVTNLRLLNSVVSTSSLAYILKISRALEQFTFCVRGFDLLSFGNALEPLRNTLQSLTLDFQCVCSRNYRITDEISTYPIGSLREWPVLYTLRCSMVALLGMGPRGGLPRLLEHVLPAGIRELEILSDQYWPPEEVVDHVVLLLERKEAVAAKLQKVVVLTDWRGNTEHQKLKDACEAVKVELVDGYSFAFTYY</sequence>
<dbReference type="Gene3D" id="1.20.1280.50">
    <property type="match status" value="1"/>
</dbReference>
<protein>
    <recommendedName>
        <fullName evidence="1">F-box domain-containing protein</fullName>
    </recommendedName>
</protein>
<dbReference type="SUPFAM" id="SSF81383">
    <property type="entry name" value="F-box domain"/>
    <property type="match status" value="1"/>
</dbReference>
<keyword evidence="3" id="KW-1185">Reference proteome</keyword>
<organism evidence="2 3">
    <name type="scientific">Discina gigas</name>
    <dbReference type="NCBI Taxonomy" id="1032678"/>
    <lineage>
        <taxon>Eukaryota</taxon>
        <taxon>Fungi</taxon>
        <taxon>Dikarya</taxon>
        <taxon>Ascomycota</taxon>
        <taxon>Pezizomycotina</taxon>
        <taxon>Pezizomycetes</taxon>
        <taxon>Pezizales</taxon>
        <taxon>Discinaceae</taxon>
        <taxon>Discina</taxon>
    </lineage>
</organism>
<dbReference type="InterPro" id="IPR001810">
    <property type="entry name" value="F-box_dom"/>
</dbReference>
<dbReference type="SMART" id="SM00256">
    <property type="entry name" value="FBOX"/>
    <property type="match status" value="1"/>
</dbReference>
<evidence type="ECO:0000313" key="3">
    <source>
        <dbReference type="Proteomes" id="UP001447188"/>
    </source>
</evidence>
<dbReference type="EMBL" id="JBBBZM010000258">
    <property type="protein sequence ID" value="KAL0631376.1"/>
    <property type="molecule type" value="Genomic_DNA"/>
</dbReference>
<evidence type="ECO:0000259" key="1">
    <source>
        <dbReference type="PROSITE" id="PS50181"/>
    </source>
</evidence>
<evidence type="ECO:0000313" key="2">
    <source>
        <dbReference type="EMBL" id="KAL0631376.1"/>
    </source>
</evidence>
<gene>
    <name evidence="2" type="ORF">Q9L58_009765</name>
</gene>
<dbReference type="Proteomes" id="UP001447188">
    <property type="component" value="Unassembled WGS sequence"/>
</dbReference>
<name>A0ABR3G719_9PEZI</name>
<dbReference type="InterPro" id="IPR036047">
    <property type="entry name" value="F-box-like_dom_sf"/>
</dbReference>
<comment type="caution">
    <text evidence="2">The sequence shown here is derived from an EMBL/GenBank/DDBJ whole genome shotgun (WGS) entry which is preliminary data.</text>
</comment>
<proteinExistence type="predicted"/>
<accession>A0ABR3G719</accession>
<reference evidence="2 3" key="1">
    <citation type="submission" date="2024-02" db="EMBL/GenBank/DDBJ databases">
        <title>Discinaceae phylogenomics.</title>
        <authorList>
            <person name="Dirks A.C."/>
            <person name="James T.Y."/>
        </authorList>
    </citation>
    <scope>NUCLEOTIDE SEQUENCE [LARGE SCALE GENOMIC DNA]</scope>
    <source>
        <strain evidence="2 3">ACD0624</strain>
    </source>
</reference>
<dbReference type="Pfam" id="PF12937">
    <property type="entry name" value="F-box-like"/>
    <property type="match status" value="1"/>
</dbReference>
<dbReference type="PROSITE" id="PS50181">
    <property type="entry name" value="FBOX"/>
    <property type="match status" value="1"/>
</dbReference>